<dbReference type="PANTHER" id="PTHR22926:SF5">
    <property type="entry name" value="PHOSPHO-N-ACETYLMURAMOYL-PENTAPEPTIDE-TRANSFERASE HOMOLOG"/>
    <property type="match status" value="1"/>
</dbReference>
<name>A0AA35SNV1_GEOBA</name>
<feature type="transmembrane region" description="Helical" evidence="7">
    <location>
        <begin position="226"/>
        <end position="249"/>
    </location>
</feature>
<feature type="transmembrane region" description="Helical" evidence="7">
    <location>
        <begin position="276"/>
        <end position="295"/>
    </location>
</feature>
<evidence type="ECO:0000313" key="8">
    <source>
        <dbReference type="EMBL" id="CAI8033540.1"/>
    </source>
</evidence>
<dbReference type="CDD" id="cd06852">
    <property type="entry name" value="GT_MraY"/>
    <property type="match status" value="1"/>
</dbReference>
<evidence type="ECO:0000256" key="7">
    <source>
        <dbReference type="SAM" id="Phobius"/>
    </source>
</evidence>
<dbReference type="HAMAP" id="MF_00038">
    <property type="entry name" value="MraY"/>
    <property type="match status" value="1"/>
</dbReference>
<dbReference type="AlphaFoldDB" id="A0AA35SNV1"/>
<gene>
    <name evidence="8" type="ORF">GBAR_LOCUS18912</name>
</gene>
<dbReference type="InterPro" id="IPR000715">
    <property type="entry name" value="Glycosyl_transferase_4"/>
</dbReference>
<keyword evidence="6 7" id="KW-0472">Membrane</keyword>
<reference evidence="8" key="1">
    <citation type="submission" date="2023-03" db="EMBL/GenBank/DDBJ databases">
        <authorList>
            <person name="Steffen K."/>
            <person name="Cardenas P."/>
        </authorList>
    </citation>
    <scope>NUCLEOTIDE SEQUENCE</scope>
</reference>
<dbReference type="Proteomes" id="UP001174909">
    <property type="component" value="Unassembled WGS sequence"/>
</dbReference>
<dbReference type="NCBIfam" id="TIGR00445">
    <property type="entry name" value="mraY"/>
    <property type="match status" value="1"/>
</dbReference>
<comment type="similarity">
    <text evidence="2">Belongs to the glycosyltransferase 4 family. MraY subfamily.</text>
</comment>
<dbReference type="Pfam" id="PF10555">
    <property type="entry name" value="MraY_sig1"/>
    <property type="match status" value="1"/>
</dbReference>
<sequence>MINRLKQLRIGEHIREEGPKDYQSKAGTPTMGGVLIIISVLISVVFWSRLDQPYIYLMILTTLWFGGLGFLDDYSKLVKQQSLGLRGWHKIGLQTVGALVIASYLYKWGPVHYVTGDLTTVQPNLGILFIPFATLVIVGASNAVNLTDGMDGLAIGCTLFVAGNLRHSRLPVGGEVTTVFCAALVGAGLGFLWYNGHPAQVFMGDTGSLALGATLGTVAVLIKQEFLLVIVGAIFVVETLSVIIQVWSFRTFGKRVFKMSPIHYHFLLSGWKESKVVIRFWIVGLILVLIALSTLKLR</sequence>
<proteinExistence type="inferred from homology"/>
<keyword evidence="4 7" id="KW-0812">Transmembrane</keyword>
<dbReference type="GO" id="GO:0071555">
    <property type="term" value="P:cell wall organization"/>
    <property type="evidence" value="ECO:0007669"/>
    <property type="project" value="TreeGrafter"/>
</dbReference>
<dbReference type="Pfam" id="PF00953">
    <property type="entry name" value="Glycos_transf_4"/>
    <property type="match status" value="1"/>
</dbReference>
<evidence type="ECO:0000313" key="9">
    <source>
        <dbReference type="Proteomes" id="UP001174909"/>
    </source>
</evidence>
<feature type="transmembrane region" description="Helical" evidence="7">
    <location>
        <begin position="176"/>
        <end position="194"/>
    </location>
</feature>
<evidence type="ECO:0000256" key="4">
    <source>
        <dbReference type="ARBA" id="ARBA00022692"/>
    </source>
</evidence>
<dbReference type="EMBL" id="CASHTH010002675">
    <property type="protein sequence ID" value="CAI8033540.1"/>
    <property type="molecule type" value="Genomic_DNA"/>
</dbReference>
<dbReference type="GO" id="GO:0044038">
    <property type="term" value="P:cell wall macromolecule biosynthetic process"/>
    <property type="evidence" value="ECO:0007669"/>
    <property type="project" value="TreeGrafter"/>
</dbReference>
<dbReference type="InterPro" id="IPR003524">
    <property type="entry name" value="PNAcMuramoyl-5peptid_Trfase"/>
</dbReference>
<feature type="transmembrane region" description="Helical" evidence="7">
    <location>
        <begin position="30"/>
        <end position="48"/>
    </location>
</feature>
<feature type="transmembrane region" description="Helical" evidence="7">
    <location>
        <begin position="91"/>
        <end position="109"/>
    </location>
</feature>
<feature type="transmembrane region" description="Helical" evidence="7">
    <location>
        <begin position="121"/>
        <end position="140"/>
    </location>
</feature>
<keyword evidence="5 7" id="KW-1133">Transmembrane helix</keyword>
<dbReference type="PANTHER" id="PTHR22926">
    <property type="entry name" value="PHOSPHO-N-ACETYLMURAMOYL-PENTAPEPTIDE-TRANSFERASE"/>
    <property type="match status" value="1"/>
</dbReference>
<dbReference type="GO" id="GO:0008963">
    <property type="term" value="F:phospho-N-acetylmuramoyl-pentapeptide-transferase activity"/>
    <property type="evidence" value="ECO:0007669"/>
    <property type="project" value="InterPro"/>
</dbReference>
<organism evidence="8 9">
    <name type="scientific">Geodia barretti</name>
    <name type="common">Barrett's horny sponge</name>
    <dbReference type="NCBI Taxonomy" id="519541"/>
    <lineage>
        <taxon>Eukaryota</taxon>
        <taxon>Metazoa</taxon>
        <taxon>Porifera</taxon>
        <taxon>Demospongiae</taxon>
        <taxon>Heteroscleromorpha</taxon>
        <taxon>Tetractinellida</taxon>
        <taxon>Astrophorina</taxon>
        <taxon>Geodiidae</taxon>
        <taxon>Geodia</taxon>
    </lineage>
</organism>
<protein>
    <submittedName>
        <fullName evidence="8">Phospho-N-acetylmuramoyl-pentapeptide-transferase</fullName>
    </submittedName>
</protein>
<evidence type="ECO:0000256" key="1">
    <source>
        <dbReference type="ARBA" id="ARBA00004141"/>
    </source>
</evidence>
<comment type="caution">
    <text evidence="8">The sequence shown here is derived from an EMBL/GenBank/DDBJ whole genome shotgun (WGS) entry which is preliminary data.</text>
</comment>
<keyword evidence="9" id="KW-1185">Reference proteome</keyword>
<dbReference type="PROSITE" id="PS01348">
    <property type="entry name" value="MRAY_2"/>
    <property type="match status" value="1"/>
</dbReference>
<dbReference type="PROSITE" id="PS01347">
    <property type="entry name" value="MRAY_1"/>
    <property type="match status" value="1"/>
</dbReference>
<evidence type="ECO:0000256" key="2">
    <source>
        <dbReference type="ARBA" id="ARBA00005583"/>
    </source>
</evidence>
<dbReference type="GO" id="GO:0005886">
    <property type="term" value="C:plasma membrane"/>
    <property type="evidence" value="ECO:0007669"/>
    <property type="project" value="TreeGrafter"/>
</dbReference>
<dbReference type="InterPro" id="IPR018480">
    <property type="entry name" value="PNAcMuramoyl-5peptid_Trfase_CS"/>
</dbReference>
<evidence type="ECO:0000256" key="5">
    <source>
        <dbReference type="ARBA" id="ARBA00022989"/>
    </source>
</evidence>
<accession>A0AA35SNV1</accession>
<evidence type="ECO:0000256" key="3">
    <source>
        <dbReference type="ARBA" id="ARBA00022679"/>
    </source>
</evidence>
<evidence type="ECO:0000256" key="6">
    <source>
        <dbReference type="ARBA" id="ARBA00023136"/>
    </source>
</evidence>
<feature type="transmembrane region" description="Helical" evidence="7">
    <location>
        <begin position="54"/>
        <end position="71"/>
    </location>
</feature>
<comment type="subcellular location">
    <subcellularLocation>
        <location evidence="1">Membrane</location>
        <topology evidence="1">Multi-pass membrane protein</topology>
    </subcellularLocation>
</comment>
<feature type="transmembrane region" description="Helical" evidence="7">
    <location>
        <begin position="200"/>
        <end position="221"/>
    </location>
</feature>
<keyword evidence="3" id="KW-0808">Transferase</keyword>